<dbReference type="Proteomes" id="UP000027222">
    <property type="component" value="Unassembled WGS sequence"/>
</dbReference>
<organism evidence="3 4">
    <name type="scientific">Galerina marginata (strain CBS 339.88)</name>
    <dbReference type="NCBI Taxonomy" id="685588"/>
    <lineage>
        <taxon>Eukaryota</taxon>
        <taxon>Fungi</taxon>
        <taxon>Dikarya</taxon>
        <taxon>Basidiomycota</taxon>
        <taxon>Agaricomycotina</taxon>
        <taxon>Agaricomycetes</taxon>
        <taxon>Agaricomycetidae</taxon>
        <taxon>Agaricales</taxon>
        <taxon>Agaricineae</taxon>
        <taxon>Strophariaceae</taxon>
        <taxon>Galerina</taxon>
    </lineage>
</organism>
<reference evidence="4" key="1">
    <citation type="journal article" date="2014" name="Proc. Natl. Acad. Sci. U.S.A.">
        <title>Extensive sampling of basidiomycete genomes demonstrates inadequacy of the white-rot/brown-rot paradigm for wood decay fungi.</title>
        <authorList>
            <person name="Riley R."/>
            <person name="Salamov A.A."/>
            <person name="Brown D.W."/>
            <person name="Nagy L.G."/>
            <person name="Floudas D."/>
            <person name="Held B.W."/>
            <person name="Levasseur A."/>
            <person name="Lombard V."/>
            <person name="Morin E."/>
            <person name="Otillar R."/>
            <person name="Lindquist E.A."/>
            <person name="Sun H."/>
            <person name="LaButti K.M."/>
            <person name="Schmutz J."/>
            <person name="Jabbour D."/>
            <person name="Luo H."/>
            <person name="Baker S.E."/>
            <person name="Pisabarro A.G."/>
            <person name="Walton J.D."/>
            <person name="Blanchette R.A."/>
            <person name="Henrissat B."/>
            <person name="Martin F."/>
            <person name="Cullen D."/>
            <person name="Hibbett D.S."/>
            <person name="Grigoriev I.V."/>
        </authorList>
    </citation>
    <scope>NUCLEOTIDE SEQUENCE [LARGE SCALE GENOMIC DNA]</scope>
    <source>
        <strain evidence="4">CBS 339.88</strain>
    </source>
</reference>
<keyword evidence="2" id="KW-0472">Membrane</keyword>
<keyword evidence="2" id="KW-0812">Transmembrane</keyword>
<name>A0A067T902_GALM3</name>
<feature type="region of interest" description="Disordered" evidence="1">
    <location>
        <begin position="1"/>
        <end position="22"/>
    </location>
</feature>
<protein>
    <submittedName>
        <fullName evidence="3">Uncharacterized protein</fullName>
    </submittedName>
</protein>
<keyword evidence="2" id="KW-1133">Transmembrane helix</keyword>
<gene>
    <name evidence="3" type="ORF">GALMADRAFT_208967</name>
</gene>
<dbReference type="HOGENOM" id="CLU_1038468_0_0_1"/>
<feature type="region of interest" description="Disordered" evidence="1">
    <location>
        <begin position="79"/>
        <end position="100"/>
    </location>
</feature>
<dbReference type="AlphaFoldDB" id="A0A067T902"/>
<feature type="transmembrane region" description="Helical" evidence="2">
    <location>
        <begin position="194"/>
        <end position="212"/>
    </location>
</feature>
<sequence>MNRDEREEPGTKEVENAKGKSLNLTIEMLTKERGTKNQEDEKKLREVRRGVKWTDGVEKRVRWRSNAIDERERLARIKKHQERERRRQAQGIREREKTPGRRRAGIRENWWQASKNSLWEPAYVVRSFLITAINIALDTFHIDQHTQHPQMPLSMASSLLETLAAPYTTQEHNALLPFLLVCEAMPGMRKDKKLCLAACFVWLSVCVPPVVLTSLNLTDDDVAVVLEDLKEGAISCYFAARAALRPQFFRSIPRDPPITAYMYSFRFH</sequence>
<dbReference type="EMBL" id="KL142373">
    <property type="protein sequence ID" value="KDR79690.1"/>
    <property type="molecule type" value="Genomic_DNA"/>
</dbReference>
<evidence type="ECO:0000256" key="1">
    <source>
        <dbReference type="SAM" id="MobiDB-lite"/>
    </source>
</evidence>
<feature type="compositionally biased region" description="Basic and acidic residues" evidence="1">
    <location>
        <begin position="79"/>
        <end position="99"/>
    </location>
</feature>
<accession>A0A067T902</accession>
<evidence type="ECO:0000256" key="2">
    <source>
        <dbReference type="SAM" id="Phobius"/>
    </source>
</evidence>
<feature type="compositionally biased region" description="Basic and acidic residues" evidence="1">
    <location>
        <begin position="1"/>
        <end position="18"/>
    </location>
</feature>
<evidence type="ECO:0000313" key="4">
    <source>
        <dbReference type="Proteomes" id="UP000027222"/>
    </source>
</evidence>
<evidence type="ECO:0000313" key="3">
    <source>
        <dbReference type="EMBL" id="KDR79690.1"/>
    </source>
</evidence>
<keyword evidence="4" id="KW-1185">Reference proteome</keyword>
<proteinExistence type="predicted"/>